<feature type="compositionally biased region" description="Polar residues" evidence="4">
    <location>
        <begin position="9"/>
        <end position="21"/>
    </location>
</feature>
<evidence type="ECO:0000256" key="2">
    <source>
        <dbReference type="ARBA" id="ARBA00023002"/>
    </source>
</evidence>
<evidence type="ECO:0000256" key="1">
    <source>
        <dbReference type="ARBA" id="ARBA00010617"/>
    </source>
</evidence>
<keyword evidence="2" id="KW-0560">Oxidoreductase</keyword>
<evidence type="ECO:0000256" key="3">
    <source>
        <dbReference type="ARBA" id="ARBA00023033"/>
    </source>
</evidence>
<dbReference type="AlphaFoldDB" id="A0A8H6E3V5"/>
<dbReference type="GO" id="GO:0020037">
    <property type="term" value="F:heme binding"/>
    <property type="evidence" value="ECO:0007669"/>
    <property type="project" value="InterPro"/>
</dbReference>
<dbReference type="Gene3D" id="1.10.630.10">
    <property type="entry name" value="Cytochrome P450"/>
    <property type="match status" value="1"/>
</dbReference>
<dbReference type="GO" id="GO:0004497">
    <property type="term" value="F:monooxygenase activity"/>
    <property type="evidence" value="ECO:0007669"/>
    <property type="project" value="UniProtKB-KW"/>
</dbReference>
<dbReference type="PANTHER" id="PTHR24305:SF172">
    <property type="entry name" value="P450, PUTATIVE (EUROFUNG)-RELATED"/>
    <property type="match status" value="1"/>
</dbReference>
<name>A0A8H6E3V5_PETAA</name>
<sequence length="284" mass="32877">MPDPPQRIYQPTTEGPNSRPQGPNDRLPHVDESVYHRRHREYRTLSEDLRFLDQRSDIITSEAKDRTLKKVHFRECLYTNAWVTSNLVWAYDWNKTLARVSKLVSSTYRRKWKLSEDWGGIVYNWATTRSKRLEWGEIVAERLREEIVGVLDQDEVIVPYGKVKHLPYLRACFDESMRMFPPVLLHIPCRTPLEGTAAVRGEFVAGETSVQISTYVVHRNEAISLDPEAYKPERRLGETGGIYSRILLLSTRGYIGRNISYLVLQASLVHASNSLYHRRPGSHG</sequence>
<reference evidence="5 6" key="1">
    <citation type="submission" date="2019-04" db="EMBL/GenBank/DDBJ databases">
        <title>Aspergillus burnettii sp. nov., novel species from soil in southeast Queensland.</title>
        <authorList>
            <person name="Gilchrist C.L.M."/>
            <person name="Pitt J.I."/>
            <person name="Lange L."/>
            <person name="Lacey H.J."/>
            <person name="Vuong D."/>
            <person name="Midgley D.J."/>
            <person name="Greenfield P."/>
            <person name="Bradbury M."/>
            <person name="Lacey E."/>
            <person name="Busk P.K."/>
            <person name="Pilgaard B."/>
            <person name="Chooi Y.H."/>
            <person name="Piggott A.M."/>
        </authorList>
    </citation>
    <scope>NUCLEOTIDE SEQUENCE [LARGE SCALE GENOMIC DNA]</scope>
    <source>
        <strain evidence="5 6">FRR 5400</strain>
    </source>
</reference>
<dbReference type="InterPro" id="IPR036396">
    <property type="entry name" value="Cyt_P450_sf"/>
</dbReference>
<dbReference type="PANTHER" id="PTHR24305">
    <property type="entry name" value="CYTOCHROME P450"/>
    <property type="match status" value="1"/>
</dbReference>
<keyword evidence="3" id="KW-0503">Monooxygenase</keyword>
<protein>
    <submittedName>
        <fullName evidence="5">Uncharacterized protein</fullName>
    </submittedName>
</protein>
<dbReference type="Pfam" id="PF00067">
    <property type="entry name" value="p450"/>
    <property type="match status" value="1"/>
</dbReference>
<evidence type="ECO:0000313" key="5">
    <source>
        <dbReference type="EMBL" id="KAF5858452.1"/>
    </source>
</evidence>
<evidence type="ECO:0000313" key="6">
    <source>
        <dbReference type="Proteomes" id="UP000541154"/>
    </source>
</evidence>
<dbReference type="InterPro" id="IPR050121">
    <property type="entry name" value="Cytochrome_P450_monoxygenase"/>
</dbReference>
<comment type="caution">
    <text evidence="5">The sequence shown here is derived from an EMBL/GenBank/DDBJ whole genome shotgun (WGS) entry which is preliminary data.</text>
</comment>
<proteinExistence type="inferred from homology"/>
<accession>A0A8H6E3V5</accession>
<dbReference type="EMBL" id="SPNV01000205">
    <property type="protein sequence ID" value="KAF5858452.1"/>
    <property type="molecule type" value="Genomic_DNA"/>
</dbReference>
<dbReference type="Proteomes" id="UP000541154">
    <property type="component" value="Unassembled WGS sequence"/>
</dbReference>
<organism evidence="5 6">
    <name type="scientific">Petromyces alliaceus</name>
    <name type="common">Aspergillus alliaceus</name>
    <dbReference type="NCBI Taxonomy" id="209559"/>
    <lineage>
        <taxon>Eukaryota</taxon>
        <taxon>Fungi</taxon>
        <taxon>Dikarya</taxon>
        <taxon>Ascomycota</taxon>
        <taxon>Pezizomycotina</taxon>
        <taxon>Eurotiomycetes</taxon>
        <taxon>Eurotiomycetidae</taxon>
        <taxon>Eurotiales</taxon>
        <taxon>Aspergillaceae</taxon>
        <taxon>Aspergillus</taxon>
        <taxon>Aspergillus subgen. Circumdati</taxon>
    </lineage>
</organism>
<dbReference type="GO" id="GO:0016705">
    <property type="term" value="F:oxidoreductase activity, acting on paired donors, with incorporation or reduction of molecular oxygen"/>
    <property type="evidence" value="ECO:0007669"/>
    <property type="project" value="InterPro"/>
</dbReference>
<dbReference type="SUPFAM" id="SSF48264">
    <property type="entry name" value="Cytochrome P450"/>
    <property type="match status" value="1"/>
</dbReference>
<dbReference type="GO" id="GO:0005506">
    <property type="term" value="F:iron ion binding"/>
    <property type="evidence" value="ECO:0007669"/>
    <property type="project" value="InterPro"/>
</dbReference>
<dbReference type="InterPro" id="IPR001128">
    <property type="entry name" value="Cyt_P450"/>
</dbReference>
<keyword evidence="6" id="KW-1185">Reference proteome</keyword>
<comment type="similarity">
    <text evidence="1">Belongs to the cytochrome P450 family.</text>
</comment>
<gene>
    <name evidence="5" type="ORF">ETB97_004391</name>
</gene>
<evidence type="ECO:0000256" key="4">
    <source>
        <dbReference type="SAM" id="MobiDB-lite"/>
    </source>
</evidence>
<feature type="region of interest" description="Disordered" evidence="4">
    <location>
        <begin position="1"/>
        <end position="31"/>
    </location>
</feature>